<dbReference type="PROSITE" id="PS51257">
    <property type="entry name" value="PROKAR_LIPOPROTEIN"/>
    <property type="match status" value="1"/>
</dbReference>
<evidence type="ECO:0000256" key="3">
    <source>
        <dbReference type="ARBA" id="ARBA00022630"/>
    </source>
</evidence>
<dbReference type="Proteomes" id="UP000199107">
    <property type="component" value="Unassembled WGS sequence"/>
</dbReference>
<keyword evidence="8" id="KW-1185">Reference proteome</keyword>
<keyword evidence="4 5" id="KW-0274">FAD</keyword>
<sequence length="549" mass="60247">MRNDATAFDYIVVGAGTAGCLLANRLSADPGNRVLLIEAGGRDNYHWIHIPVGYLYCIDNPRTDWMFRTEPDPGLNGRSLIYPRGKTLGGCSSINGMLYIRGQARDYDGWAEAVGDDDWRWESCLPDFVRHEDHCRLDENGDGDAAHRDFHGHGGEWRVEKQRLSWAVLDDFAEAAVQAGIPRTDDFNRGDNEGVDYFEVNQRGGWRWNASKAFLRGVEKRSNLTLWHSTQVLGLEFDRGGAPRCTGVRVERGGEEEVARAQREVILSAGAIGSPQLLQLSGIGPAGLLAEHGIPLVRELPGVGENLQDHLQIRSVYRVSGAKTLNTLAASWLGKARIGMEYLLHRTGPMSMAPSQLCAFTRSSDDYAHPNLEYHVQPLSLPAFGQPLHDFPAITASVCNLNPSSRGTVRIKSADPRQAPAIAPNYLSSEEDRKVAADSLRVTRRIAEQPAFAKYRPEEVKPGIEYQSDDDLARLAGDIGTTIFHPVGTAKMGRAEDPMAVVDSHLRVHGVDGLRVVDASVMPTITSGNTNSPTLMIAEKAARWILAGE</sequence>
<dbReference type="EMBL" id="FNGH01000014">
    <property type="protein sequence ID" value="SDM53779.1"/>
    <property type="molecule type" value="Genomic_DNA"/>
</dbReference>
<reference evidence="8" key="1">
    <citation type="submission" date="2016-10" db="EMBL/GenBank/DDBJ databases">
        <authorList>
            <person name="Varghese N."/>
            <person name="Submissions S."/>
        </authorList>
    </citation>
    <scope>NUCLEOTIDE SEQUENCE [LARGE SCALE GENOMIC DNA]</scope>
    <source>
        <strain evidence="8">AAP</strain>
    </source>
</reference>
<evidence type="ECO:0000313" key="7">
    <source>
        <dbReference type="EMBL" id="SDM53779.1"/>
    </source>
</evidence>
<name>A0A1G9U1F2_9GAMM</name>
<organism evidence="7 8">
    <name type="scientific">Franzmannia pantelleriensis</name>
    <dbReference type="NCBI Taxonomy" id="48727"/>
    <lineage>
        <taxon>Bacteria</taxon>
        <taxon>Pseudomonadati</taxon>
        <taxon>Pseudomonadota</taxon>
        <taxon>Gammaproteobacteria</taxon>
        <taxon>Oceanospirillales</taxon>
        <taxon>Halomonadaceae</taxon>
        <taxon>Franzmannia</taxon>
    </lineage>
</organism>
<dbReference type="InterPro" id="IPR007867">
    <property type="entry name" value="GMC_OxRtase_C"/>
</dbReference>
<evidence type="ECO:0000256" key="1">
    <source>
        <dbReference type="ARBA" id="ARBA00001974"/>
    </source>
</evidence>
<dbReference type="AlphaFoldDB" id="A0A1G9U1F2"/>
<dbReference type="GO" id="GO:0016614">
    <property type="term" value="F:oxidoreductase activity, acting on CH-OH group of donors"/>
    <property type="evidence" value="ECO:0007669"/>
    <property type="project" value="InterPro"/>
</dbReference>
<feature type="binding site" evidence="5">
    <location>
        <position position="232"/>
    </location>
    <ligand>
        <name>FAD</name>
        <dbReference type="ChEBI" id="CHEBI:57692"/>
    </ligand>
</feature>
<evidence type="ECO:0000259" key="6">
    <source>
        <dbReference type="PROSITE" id="PS00624"/>
    </source>
</evidence>
<evidence type="ECO:0000313" key="8">
    <source>
        <dbReference type="Proteomes" id="UP000199107"/>
    </source>
</evidence>
<dbReference type="PANTHER" id="PTHR11552:SF147">
    <property type="entry name" value="CHOLINE DEHYDROGENASE, MITOCHONDRIAL"/>
    <property type="match status" value="1"/>
</dbReference>
<dbReference type="Pfam" id="PF05199">
    <property type="entry name" value="GMC_oxred_C"/>
    <property type="match status" value="1"/>
</dbReference>
<comment type="cofactor">
    <cofactor evidence="1 5">
        <name>FAD</name>
        <dbReference type="ChEBI" id="CHEBI:57692"/>
    </cofactor>
</comment>
<dbReference type="SUPFAM" id="SSF54373">
    <property type="entry name" value="FAD-linked reductases, C-terminal domain"/>
    <property type="match status" value="1"/>
</dbReference>
<dbReference type="OrthoDB" id="9785276at2"/>
<proteinExistence type="inferred from homology"/>
<keyword evidence="3" id="KW-0285">Flavoprotein</keyword>
<dbReference type="PROSITE" id="PS00624">
    <property type="entry name" value="GMC_OXRED_2"/>
    <property type="match status" value="1"/>
</dbReference>
<dbReference type="RefSeq" id="WP_089659700.1">
    <property type="nucleotide sequence ID" value="NZ_FNGH01000014.1"/>
</dbReference>
<dbReference type="PANTHER" id="PTHR11552">
    <property type="entry name" value="GLUCOSE-METHANOL-CHOLINE GMC OXIDOREDUCTASE"/>
    <property type="match status" value="1"/>
</dbReference>
<feature type="domain" description="Glucose-methanol-choline oxidoreductase N-terminal" evidence="6">
    <location>
        <begin position="270"/>
        <end position="284"/>
    </location>
</feature>
<dbReference type="Pfam" id="PF00732">
    <property type="entry name" value="GMC_oxred_N"/>
    <property type="match status" value="1"/>
</dbReference>
<protein>
    <submittedName>
        <fullName evidence="7">Choline dehydrogenase</fullName>
    </submittedName>
</protein>
<dbReference type="SUPFAM" id="SSF51905">
    <property type="entry name" value="FAD/NAD(P)-binding domain"/>
    <property type="match status" value="1"/>
</dbReference>
<dbReference type="InterPro" id="IPR012132">
    <property type="entry name" value="GMC_OxRdtase"/>
</dbReference>
<dbReference type="InterPro" id="IPR036188">
    <property type="entry name" value="FAD/NAD-bd_sf"/>
</dbReference>
<evidence type="ECO:0000256" key="4">
    <source>
        <dbReference type="ARBA" id="ARBA00022827"/>
    </source>
</evidence>
<comment type="similarity">
    <text evidence="2">Belongs to the GMC oxidoreductase family.</text>
</comment>
<accession>A0A1G9U1F2</accession>
<dbReference type="PIRSF" id="PIRSF000137">
    <property type="entry name" value="Alcohol_oxidase"/>
    <property type="match status" value="1"/>
</dbReference>
<dbReference type="Gene3D" id="3.30.560.10">
    <property type="entry name" value="Glucose Oxidase, domain 3"/>
    <property type="match status" value="1"/>
</dbReference>
<dbReference type="STRING" id="48727.SAMN05192555_11499"/>
<evidence type="ECO:0000256" key="5">
    <source>
        <dbReference type="PIRSR" id="PIRSR000137-2"/>
    </source>
</evidence>
<dbReference type="InterPro" id="IPR000172">
    <property type="entry name" value="GMC_OxRdtase_N"/>
</dbReference>
<dbReference type="GO" id="GO:0050660">
    <property type="term" value="F:flavin adenine dinucleotide binding"/>
    <property type="evidence" value="ECO:0007669"/>
    <property type="project" value="InterPro"/>
</dbReference>
<gene>
    <name evidence="7" type="ORF">SAMN05192555_11499</name>
</gene>
<dbReference type="Gene3D" id="3.50.50.60">
    <property type="entry name" value="FAD/NAD(P)-binding domain"/>
    <property type="match status" value="1"/>
</dbReference>
<evidence type="ECO:0000256" key="2">
    <source>
        <dbReference type="ARBA" id="ARBA00010790"/>
    </source>
</evidence>